<sequence>MNNLRVPAEIPPSVFRDVYVFGGAVRTITHATTGPASLAMTSAAPDVDIRADIAFAAVGAVDASGYSAANLGDSTMMAAMIQRADRTACCRPVRSEKTPRLGGFGPNPPIFVRFSDIRAFRRPADAPAEPRMRPATRAAAGSREADERKGSAGVRNGLMLSAMSTALVPPVEVVIPWRDAPTRRAPFALVRRWYETHLPEASVRTIDTDDDVFVLAACRNLAMRTAHPDAVVVIGDADTLPEAEPLRAAISAARTSGRVHLP</sequence>
<name>A0ABN3PGP2_9MICO</name>
<reference evidence="2 3" key="1">
    <citation type="journal article" date="2019" name="Int. J. Syst. Evol. Microbiol.">
        <title>The Global Catalogue of Microorganisms (GCM) 10K type strain sequencing project: providing services to taxonomists for standard genome sequencing and annotation.</title>
        <authorList>
            <consortium name="The Broad Institute Genomics Platform"/>
            <consortium name="The Broad Institute Genome Sequencing Center for Infectious Disease"/>
            <person name="Wu L."/>
            <person name="Ma J."/>
        </authorList>
    </citation>
    <scope>NUCLEOTIDE SEQUENCE [LARGE SCALE GENOMIC DNA]</scope>
    <source>
        <strain evidence="2 3">JCM 16365</strain>
    </source>
</reference>
<accession>A0ABN3PGP2</accession>
<evidence type="ECO:0000256" key="1">
    <source>
        <dbReference type="SAM" id="MobiDB-lite"/>
    </source>
</evidence>
<comment type="caution">
    <text evidence="2">The sequence shown here is derived from an EMBL/GenBank/DDBJ whole genome shotgun (WGS) entry which is preliminary data.</text>
</comment>
<keyword evidence="3" id="KW-1185">Reference proteome</keyword>
<dbReference type="EMBL" id="BAAARI010000014">
    <property type="protein sequence ID" value="GAA2582657.1"/>
    <property type="molecule type" value="Genomic_DNA"/>
</dbReference>
<feature type="region of interest" description="Disordered" evidence="1">
    <location>
        <begin position="124"/>
        <end position="151"/>
    </location>
</feature>
<proteinExistence type="predicted"/>
<evidence type="ECO:0000313" key="3">
    <source>
        <dbReference type="Proteomes" id="UP001500274"/>
    </source>
</evidence>
<protein>
    <submittedName>
        <fullName evidence="2">Uncharacterized protein</fullName>
    </submittedName>
</protein>
<organism evidence="2 3">
    <name type="scientific">Microbacterium binotii</name>
    <dbReference type="NCBI Taxonomy" id="462710"/>
    <lineage>
        <taxon>Bacteria</taxon>
        <taxon>Bacillati</taxon>
        <taxon>Actinomycetota</taxon>
        <taxon>Actinomycetes</taxon>
        <taxon>Micrococcales</taxon>
        <taxon>Microbacteriaceae</taxon>
        <taxon>Microbacterium</taxon>
    </lineage>
</organism>
<evidence type="ECO:0000313" key="2">
    <source>
        <dbReference type="EMBL" id="GAA2582657.1"/>
    </source>
</evidence>
<gene>
    <name evidence="2" type="ORF">GCM10009862_22200</name>
</gene>
<dbReference type="Proteomes" id="UP001500274">
    <property type="component" value="Unassembled WGS sequence"/>
</dbReference>